<gene>
    <name evidence="5" type="ORF">CTOB1V02_LOCUS967</name>
</gene>
<organism evidence="5">
    <name type="scientific">Cyprideis torosa</name>
    <dbReference type="NCBI Taxonomy" id="163714"/>
    <lineage>
        <taxon>Eukaryota</taxon>
        <taxon>Metazoa</taxon>
        <taxon>Ecdysozoa</taxon>
        <taxon>Arthropoda</taxon>
        <taxon>Crustacea</taxon>
        <taxon>Oligostraca</taxon>
        <taxon>Ostracoda</taxon>
        <taxon>Podocopa</taxon>
        <taxon>Podocopida</taxon>
        <taxon>Cytherocopina</taxon>
        <taxon>Cytheroidea</taxon>
        <taxon>Cytherideidae</taxon>
        <taxon>Cyprideis</taxon>
    </lineage>
</organism>
<dbReference type="PANTHER" id="PTHR23110:SF109">
    <property type="entry name" value="FI07618P-RELATED"/>
    <property type="match status" value="1"/>
</dbReference>
<feature type="compositionally biased region" description="Polar residues" evidence="4">
    <location>
        <begin position="204"/>
        <end position="216"/>
    </location>
</feature>
<comment type="subcellular location">
    <subcellularLocation>
        <location evidence="1 3">Nucleus</location>
    </subcellularLocation>
</comment>
<evidence type="ECO:0000313" key="5">
    <source>
        <dbReference type="EMBL" id="CAD7222972.1"/>
    </source>
</evidence>
<dbReference type="InterPro" id="IPR051095">
    <property type="entry name" value="Dros_DevTransReg"/>
</dbReference>
<dbReference type="AlphaFoldDB" id="A0A7R8W287"/>
<dbReference type="InterPro" id="IPR009057">
    <property type="entry name" value="Homeodomain-like_sf"/>
</dbReference>
<feature type="region of interest" description="Disordered" evidence="4">
    <location>
        <begin position="204"/>
        <end position="225"/>
    </location>
</feature>
<dbReference type="Pfam" id="PF00651">
    <property type="entry name" value="BTB"/>
    <property type="match status" value="1"/>
</dbReference>
<dbReference type="Gene3D" id="3.30.710.10">
    <property type="entry name" value="Potassium Channel Kv1.1, Chain A"/>
    <property type="match status" value="1"/>
</dbReference>
<dbReference type="SUPFAM" id="SSF54695">
    <property type="entry name" value="POZ domain"/>
    <property type="match status" value="1"/>
</dbReference>
<name>A0A7R8W287_9CRUS</name>
<dbReference type="PROSITE" id="PS50960">
    <property type="entry name" value="HTH_PSQ"/>
    <property type="match status" value="1"/>
</dbReference>
<evidence type="ECO:0000256" key="1">
    <source>
        <dbReference type="ARBA" id="ARBA00004123"/>
    </source>
</evidence>
<feature type="region of interest" description="Disordered" evidence="4">
    <location>
        <begin position="169"/>
        <end position="188"/>
    </location>
</feature>
<dbReference type="SUPFAM" id="SSF46689">
    <property type="entry name" value="Homeodomain-like"/>
    <property type="match status" value="1"/>
</dbReference>
<dbReference type="InterPro" id="IPR000210">
    <property type="entry name" value="BTB/POZ_dom"/>
</dbReference>
<evidence type="ECO:0000256" key="2">
    <source>
        <dbReference type="ARBA" id="ARBA00023242"/>
    </source>
</evidence>
<protein>
    <submittedName>
        <fullName evidence="5">Uncharacterized protein</fullName>
    </submittedName>
</protein>
<dbReference type="Pfam" id="PF05225">
    <property type="entry name" value="HTH_psq"/>
    <property type="match status" value="1"/>
</dbReference>
<accession>A0A7R8W287</accession>
<dbReference type="GO" id="GO:0006357">
    <property type="term" value="P:regulation of transcription by RNA polymerase II"/>
    <property type="evidence" value="ECO:0007669"/>
    <property type="project" value="TreeGrafter"/>
</dbReference>
<reference evidence="5" key="1">
    <citation type="submission" date="2020-11" db="EMBL/GenBank/DDBJ databases">
        <authorList>
            <person name="Tran Van P."/>
        </authorList>
    </citation>
    <scope>NUCLEOTIDE SEQUENCE</scope>
</reference>
<dbReference type="CDD" id="cd18315">
    <property type="entry name" value="BTB_POZ_BAB-like"/>
    <property type="match status" value="1"/>
</dbReference>
<feature type="compositionally biased region" description="Polar residues" evidence="4">
    <location>
        <begin position="149"/>
        <end position="158"/>
    </location>
</feature>
<proteinExistence type="predicted"/>
<dbReference type="InterPro" id="IPR011333">
    <property type="entry name" value="SKP1/BTB/POZ_sf"/>
</dbReference>
<dbReference type="EMBL" id="OB660130">
    <property type="protein sequence ID" value="CAD7222972.1"/>
    <property type="molecule type" value="Genomic_DNA"/>
</dbReference>
<evidence type="ECO:0000256" key="4">
    <source>
        <dbReference type="SAM" id="MobiDB-lite"/>
    </source>
</evidence>
<keyword evidence="2 3" id="KW-0539">Nucleus</keyword>
<dbReference type="InterPro" id="IPR007889">
    <property type="entry name" value="HTH_Psq"/>
</dbReference>
<feature type="region of interest" description="Disordered" evidence="4">
    <location>
        <begin position="366"/>
        <end position="387"/>
    </location>
</feature>
<dbReference type="Gene3D" id="1.10.10.60">
    <property type="entry name" value="Homeodomain-like"/>
    <property type="match status" value="1"/>
</dbReference>
<sequence>MGTPVQMYQLKWNNHRWNLTNVFEQLLQLGAFTDVTVSCEDGSLKCHKMVLAACSPYFERVLSDEAVSLYGAHAIIVLQDTPCDVFRALLEFMYKGEVNIYQEELPLLMSIAASLQIRGLYEDADEKRTAPRQRPRSPSSPGSEAVDLSRSNSSGERTFPVSLSTSVVVHKRDQPHSAEPSSTNNISGVLKRNSFAPFFHSTPTQSQLLPCTSSPSGRPPSHHAATAAAISRFSAAHPHISVSAQNNNTTPILRGALGTSLRGIPSSLVATAMPSSSSDPEDEHDDKPSVICAPIIRPHNLPQDEDAESRRHKRLIPRDHRDPLLAQSLNPVAALQRYSTVLSATDNTADLKPAFPGTEASLRISSTAGIPDVKTPSGAGGSGPGSREWKRYKLYNREDLHNAIEQVKSGVSAASAAKLFGIPSRTLYAKIKKLGIPTAPRKSFGRMVLNAQQYAGMKAEGVMRGDVGDGMRHMFAAPGAIKAEDEDHVTTSSNDVPMDTEDLLSRGTSSTAGEGEQEGSVAEEFSFRIRLPSGGQSSSQDRNHKEGSGGEEEEGEDEQPHSSSP</sequence>
<feature type="region of interest" description="Disordered" evidence="4">
    <location>
        <begin position="482"/>
        <end position="565"/>
    </location>
</feature>
<dbReference type="GO" id="GO:0005634">
    <property type="term" value="C:nucleus"/>
    <property type="evidence" value="ECO:0007669"/>
    <property type="project" value="UniProtKB-SubCell"/>
</dbReference>
<dbReference type="SMART" id="SM00225">
    <property type="entry name" value="BTB"/>
    <property type="match status" value="1"/>
</dbReference>
<dbReference type="PANTHER" id="PTHR23110">
    <property type="entry name" value="BTB DOMAIN TRANSCRIPTION FACTOR"/>
    <property type="match status" value="1"/>
</dbReference>
<feature type="region of interest" description="Disordered" evidence="4">
    <location>
        <begin position="124"/>
        <end position="158"/>
    </location>
</feature>
<dbReference type="OrthoDB" id="10261408at2759"/>
<keyword evidence="3" id="KW-0238">DNA-binding</keyword>
<evidence type="ECO:0000256" key="3">
    <source>
        <dbReference type="PROSITE-ProRule" id="PRU00320"/>
    </source>
</evidence>
<dbReference type="GO" id="GO:0003677">
    <property type="term" value="F:DNA binding"/>
    <property type="evidence" value="ECO:0007669"/>
    <property type="project" value="UniProtKB-UniRule"/>
</dbReference>
<feature type="DNA-binding region" description="H-T-H motif" evidence="3">
    <location>
        <begin position="413"/>
        <end position="433"/>
    </location>
</feature>
<dbReference type="PROSITE" id="PS50097">
    <property type="entry name" value="BTB"/>
    <property type="match status" value="1"/>
</dbReference>